<dbReference type="Proteomes" id="UP000185479">
    <property type="component" value="Chromosome"/>
</dbReference>
<evidence type="ECO:0000313" key="3">
    <source>
        <dbReference type="Proteomes" id="UP000185479"/>
    </source>
</evidence>
<dbReference type="Proteomes" id="UP000315353">
    <property type="component" value="Unassembled WGS sequence"/>
</dbReference>
<name>A0A1L7CPW3_CORFL</name>
<keyword evidence="3" id="KW-1185">Reference proteome</keyword>
<reference evidence="2 4" key="2">
    <citation type="submission" date="2019-06" db="EMBL/GenBank/DDBJ databases">
        <title>Whole genome shotgun sequence of Corynebacterium flavescens NBRC 14136.</title>
        <authorList>
            <person name="Hosoyama A."/>
            <person name="Uohara A."/>
            <person name="Ohji S."/>
            <person name="Ichikawa N."/>
        </authorList>
    </citation>
    <scope>NUCLEOTIDE SEQUENCE [LARGE SCALE GENOMIC DNA]</scope>
    <source>
        <strain evidence="2 4">NBRC 14136</strain>
    </source>
</reference>
<dbReference type="InterPro" id="IPR019089">
    <property type="entry name" value="Cas_GSU0054"/>
</dbReference>
<dbReference type="GeneID" id="82881485"/>
<protein>
    <submittedName>
        <fullName evidence="1">Uncharacterized protein</fullName>
    </submittedName>
</protein>
<proteinExistence type="predicted"/>
<evidence type="ECO:0000313" key="2">
    <source>
        <dbReference type="EMBL" id="GEB98605.1"/>
    </source>
</evidence>
<accession>A0A1L7CPW3</accession>
<dbReference type="OrthoDB" id="3324965at2"/>
<sequence>MKTDTHLSVIARFPLGVYIGHRPDGSLDFAPSPARLHSALLNAAAQGTRGEDGQPSAESLHALEWLEQNPPDALFQPESMIAGTTSSRFMYRKVGTLAKSKGGKYQPATEKRRVSDGVSVSSGFGYRWDSVPAEVAETIRGLLEDVSCLGETHSLAVLEVADFTPNLTRDDAAGAFTPGTQEREVAAPGRTQKLISEHNQQFKKKAPHKFSFSARPHSYIPSRESVRRVRYRSNSPRHEAVTPWAEVYFFEVDKEIPAKHYVELCSTMHKALISRNGNDVSPVITGKYLSGTKQEPANRLAIQYLPRNISRILGFDSPVLALFVPRGTSGADLQQIHAAEKIDQLWSRKLGRLRIRFTATTRFADQFWPSPEPGYKRLWKPMIPIIPETRPVRLKDETWGLADSGLLSLAYVWRDELSSTEKGQRRYIELRNQVLSRGASVSYAKTSPVRARDFVHRTHNSVPVQPYTAIFQLGSLADSQTAVMIGQSRHLGGGLLVPFDVPEKELESI</sequence>
<dbReference type="AlphaFoldDB" id="A0A1L7CPW3"/>
<reference evidence="1 3" key="1">
    <citation type="submission" date="2014-08" db="EMBL/GenBank/DDBJ databases">
        <title>Complete genome sequence of Corynebacterium flavescens OJ8(T)(=DSM 20296(T)), isolated from cheese.</title>
        <authorList>
            <person name="Ruckert C."/>
            <person name="Albersmeier A."/>
            <person name="Winkler A."/>
            <person name="Kalinowski J."/>
        </authorList>
    </citation>
    <scope>NUCLEOTIDE SEQUENCE [LARGE SCALE GENOMIC DNA]</scope>
    <source>
        <strain evidence="1 3">OJ8</strain>
    </source>
</reference>
<gene>
    <name evidence="2" type="ORF">CFL01nite_21000</name>
    <name evidence="1" type="ORF">CFLV_12510</name>
</gene>
<organism evidence="1 3">
    <name type="scientific">Corynebacterium flavescens</name>
    <dbReference type="NCBI Taxonomy" id="28028"/>
    <lineage>
        <taxon>Bacteria</taxon>
        <taxon>Bacillati</taxon>
        <taxon>Actinomycetota</taxon>
        <taxon>Actinomycetes</taxon>
        <taxon>Mycobacteriales</taxon>
        <taxon>Corynebacteriaceae</taxon>
        <taxon>Corynebacterium</taxon>
    </lineage>
</organism>
<evidence type="ECO:0000313" key="4">
    <source>
        <dbReference type="Proteomes" id="UP000315353"/>
    </source>
</evidence>
<dbReference type="EMBL" id="CP009246">
    <property type="protein sequence ID" value="APT87892.1"/>
    <property type="molecule type" value="Genomic_DNA"/>
</dbReference>
<dbReference type="STRING" id="28028.CFLV_12510"/>
<dbReference type="KEGG" id="cfc:CFLV_12510"/>
<dbReference type="EMBL" id="BJNB01000041">
    <property type="protein sequence ID" value="GEB98605.1"/>
    <property type="molecule type" value="Genomic_DNA"/>
</dbReference>
<evidence type="ECO:0000313" key="1">
    <source>
        <dbReference type="EMBL" id="APT87892.1"/>
    </source>
</evidence>
<dbReference type="RefSeq" id="WP_075730793.1">
    <property type="nucleotide sequence ID" value="NZ_BJNB01000041.1"/>
</dbReference>
<dbReference type="NCBIfam" id="TIGR02165">
    <property type="entry name" value="cas5_6_GSU0054"/>
    <property type="match status" value="1"/>
</dbReference>